<dbReference type="AlphaFoldDB" id="A0A3P7MBT2"/>
<sequence>MPCNPMLLTKLLDIIIDASKPGSRVRVVTLNLALFLLFLLTRDASNVCQLSEDQRTQLNSAFVKSRSVLQDFYMEGRIREERALVCRGESACDRSLQASSDQPTVRTLYLFPTRRTRRPQQAGASVRETKGHRDD</sequence>
<proteinExistence type="predicted"/>
<evidence type="ECO:0000256" key="1">
    <source>
        <dbReference type="SAM" id="MobiDB-lite"/>
    </source>
</evidence>
<dbReference type="EMBL" id="UYRU01062289">
    <property type="protein sequence ID" value="VDN15371.1"/>
    <property type="molecule type" value="Genomic_DNA"/>
</dbReference>
<dbReference type="OrthoDB" id="6285024at2759"/>
<protein>
    <submittedName>
        <fullName evidence="3">Uncharacterized protein</fullName>
    </submittedName>
</protein>
<dbReference type="Proteomes" id="UP000281553">
    <property type="component" value="Unassembled WGS sequence"/>
</dbReference>
<keyword evidence="4" id="KW-1185">Reference proteome</keyword>
<keyword evidence="2" id="KW-0732">Signal</keyword>
<feature type="region of interest" description="Disordered" evidence="1">
    <location>
        <begin position="116"/>
        <end position="135"/>
    </location>
</feature>
<accession>A0A3P7MBT2</accession>
<evidence type="ECO:0000313" key="4">
    <source>
        <dbReference type="Proteomes" id="UP000281553"/>
    </source>
</evidence>
<evidence type="ECO:0000313" key="3">
    <source>
        <dbReference type="EMBL" id="VDN15371.1"/>
    </source>
</evidence>
<name>A0A3P7MBT2_DIBLA</name>
<feature type="signal peptide" evidence="2">
    <location>
        <begin position="1"/>
        <end position="44"/>
    </location>
</feature>
<reference evidence="3 4" key="1">
    <citation type="submission" date="2018-11" db="EMBL/GenBank/DDBJ databases">
        <authorList>
            <consortium name="Pathogen Informatics"/>
        </authorList>
    </citation>
    <scope>NUCLEOTIDE SEQUENCE [LARGE SCALE GENOMIC DNA]</scope>
</reference>
<evidence type="ECO:0000256" key="2">
    <source>
        <dbReference type="SAM" id="SignalP"/>
    </source>
</evidence>
<gene>
    <name evidence="3" type="ORF">DILT_LOCUS11202</name>
</gene>
<feature type="chain" id="PRO_5018294801" evidence="2">
    <location>
        <begin position="45"/>
        <end position="135"/>
    </location>
</feature>
<organism evidence="3 4">
    <name type="scientific">Dibothriocephalus latus</name>
    <name type="common">Fish tapeworm</name>
    <name type="synonym">Diphyllobothrium latum</name>
    <dbReference type="NCBI Taxonomy" id="60516"/>
    <lineage>
        <taxon>Eukaryota</taxon>
        <taxon>Metazoa</taxon>
        <taxon>Spiralia</taxon>
        <taxon>Lophotrochozoa</taxon>
        <taxon>Platyhelminthes</taxon>
        <taxon>Cestoda</taxon>
        <taxon>Eucestoda</taxon>
        <taxon>Diphyllobothriidea</taxon>
        <taxon>Diphyllobothriidae</taxon>
        <taxon>Dibothriocephalus</taxon>
    </lineage>
</organism>